<comment type="caution">
    <text evidence="3">The sequence shown here is derived from an EMBL/GenBank/DDBJ whole genome shotgun (WGS) entry which is preliminary data.</text>
</comment>
<dbReference type="RefSeq" id="WP_185659126.1">
    <property type="nucleotide sequence ID" value="NZ_CAWPOO010000006.1"/>
</dbReference>
<organism evidence="3 4">
    <name type="scientific">Pelagicoccus albus</name>
    <dbReference type="NCBI Taxonomy" id="415222"/>
    <lineage>
        <taxon>Bacteria</taxon>
        <taxon>Pseudomonadati</taxon>
        <taxon>Verrucomicrobiota</taxon>
        <taxon>Opitutia</taxon>
        <taxon>Puniceicoccales</taxon>
        <taxon>Pelagicoccaceae</taxon>
        <taxon>Pelagicoccus</taxon>
    </lineage>
</organism>
<dbReference type="Pfam" id="PF06283">
    <property type="entry name" value="ThuA"/>
    <property type="match status" value="1"/>
</dbReference>
<feature type="chain" id="PRO_5030966923" evidence="1">
    <location>
        <begin position="25"/>
        <end position="324"/>
    </location>
</feature>
<name>A0A7X1E7I8_9BACT</name>
<dbReference type="InterPro" id="IPR029010">
    <property type="entry name" value="ThuA-like"/>
</dbReference>
<dbReference type="AlphaFoldDB" id="A0A7X1E7I8"/>
<dbReference type="EMBL" id="JACHVC010000006">
    <property type="protein sequence ID" value="MBC2605241.1"/>
    <property type="molecule type" value="Genomic_DNA"/>
</dbReference>
<feature type="domain" description="ThuA-like" evidence="2">
    <location>
        <begin position="36"/>
        <end position="273"/>
    </location>
</feature>
<feature type="signal peptide" evidence="1">
    <location>
        <begin position="1"/>
        <end position="24"/>
    </location>
</feature>
<dbReference type="Proteomes" id="UP000526501">
    <property type="component" value="Unassembled WGS sequence"/>
</dbReference>
<evidence type="ECO:0000259" key="2">
    <source>
        <dbReference type="Pfam" id="PF06283"/>
    </source>
</evidence>
<dbReference type="InterPro" id="IPR029062">
    <property type="entry name" value="Class_I_gatase-like"/>
</dbReference>
<proteinExistence type="predicted"/>
<evidence type="ECO:0000313" key="3">
    <source>
        <dbReference type="EMBL" id="MBC2605241.1"/>
    </source>
</evidence>
<evidence type="ECO:0000256" key="1">
    <source>
        <dbReference type="SAM" id="SignalP"/>
    </source>
</evidence>
<accession>A0A7X1E7I8</accession>
<dbReference type="PANTHER" id="PTHR40469">
    <property type="entry name" value="SECRETED GLYCOSYL HYDROLASE"/>
    <property type="match status" value="1"/>
</dbReference>
<reference evidence="3 4" key="1">
    <citation type="submission" date="2020-07" db="EMBL/GenBank/DDBJ databases">
        <authorList>
            <person name="Feng X."/>
        </authorList>
    </citation>
    <scope>NUCLEOTIDE SEQUENCE [LARGE SCALE GENOMIC DNA]</scope>
    <source>
        <strain evidence="3 4">JCM23202</strain>
    </source>
</reference>
<keyword evidence="4" id="KW-1185">Reference proteome</keyword>
<dbReference type="PANTHER" id="PTHR40469:SF2">
    <property type="entry name" value="GALACTOSE-BINDING DOMAIN-LIKE SUPERFAMILY PROTEIN"/>
    <property type="match status" value="1"/>
</dbReference>
<dbReference type="Gene3D" id="3.40.50.880">
    <property type="match status" value="1"/>
</dbReference>
<dbReference type="SUPFAM" id="SSF52317">
    <property type="entry name" value="Class I glutamine amidotransferase-like"/>
    <property type="match status" value="1"/>
</dbReference>
<gene>
    <name evidence="3" type="ORF">H5P27_04210</name>
</gene>
<protein>
    <submittedName>
        <fullName evidence="3">ThuA domain-containing protein</fullName>
    </submittedName>
</protein>
<sequence>MNTAFKALLLATLACSAFFRIALAEEAIKPIKTMLLTGQSNKYHNWKVSSAAIERYLQETGLFEVDVILTPPGGESMQGFSPDWSKYQVVVMDYEGAEWPEETKHSFVEYMKNGGGLVTIHAADNSFPLWAEFNKMIGVGGWGGSGLHEPPLSDKPKFQASRNERWGPRIYWRSCEVVHDQSPGAAGHPPPHEWLLTVRNSEHPVTEGLPEVWLNGRDELYSGLRGPAENLDLLATGFADPDQRGASPHNEPVFMAISYGEGRVFHSTLGHVGAGDDSNAPAINNVAYIVSLQRGTEWAATGDVTQAVPEDFPTAYRSSYRKGE</sequence>
<keyword evidence="1" id="KW-0732">Signal</keyword>
<evidence type="ECO:0000313" key="4">
    <source>
        <dbReference type="Proteomes" id="UP000526501"/>
    </source>
</evidence>